<gene>
    <name evidence="2" type="ORF">ACD_4C00136G0013</name>
</gene>
<keyword evidence="1" id="KW-1133">Transmembrane helix</keyword>
<accession>K2FV68</accession>
<keyword evidence="1" id="KW-0472">Membrane</keyword>
<name>K2FV68_9BACT</name>
<keyword evidence="1" id="KW-0812">Transmembrane</keyword>
<reference evidence="2" key="1">
    <citation type="journal article" date="2012" name="Science">
        <title>Fermentation, hydrogen, and sulfur metabolism in multiple uncultivated bacterial phyla.</title>
        <authorList>
            <person name="Wrighton K.C."/>
            <person name="Thomas B.C."/>
            <person name="Sharon I."/>
            <person name="Miller C.S."/>
            <person name="Castelle C.J."/>
            <person name="VerBerkmoes N.C."/>
            <person name="Wilkins M.J."/>
            <person name="Hettich R.L."/>
            <person name="Lipton M.S."/>
            <person name="Williams K.H."/>
            <person name="Long P.E."/>
            <person name="Banfield J.F."/>
        </authorList>
    </citation>
    <scope>NUCLEOTIDE SEQUENCE [LARGE SCALE GENOMIC DNA]</scope>
</reference>
<sequence>MIDKKIIVTILLQVIFSIMILQIYWTTFVILNIFIIFFDFKKNIISNYALFFLFILSFFNIFYKDLNLYQIYYLIFFLIFFIFLYTKSKIWAGDLKYILILWLFIDSNFMILLGNIWIITLIFLFIDFLTWLFKKSNRIYFKKKISEIGFFFQHKKLIIFKHIVFFWFFFLISFISSLKVINIFPQYIKSNETFFLIYFLIFSLIFYLIRHIFINKLKLNIWKNFFVFLFFFIFNLLYFYDKSFILENINYLKTSFFILIFVKSINIFYSFFWISSIFINSKDLRVWDYIFDEKKKITDKQVSKDELKNIKKMLNEKEILIHKTFPFAAFIFLWFLITKIADSYFISFIKFFIYG</sequence>
<protein>
    <recommendedName>
        <fullName evidence="3">Prepilin type IV endopeptidase peptidase domain-containing protein</fullName>
    </recommendedName>
</protein>
<feature type="transmembrane region" description="Helical" evidence="1">
    <location>
        <begin position="45"/>
        <end position="63"/>
    </location>
</feature>
<comment type="caution">
    <text evidence="2">The sequence shown here is derived from an EMBL/GenBank/DDBJ whole genome shotgun (WGS) entry which is preliminary data.</text>
</comment>
<feature type="transmembrane region" description="Helical" evidence="1">
    <location>
        <begin position="163"/>
        <end position="181"/>
    </location>
</feature>
<evidence type="ECO:0008006" key="3">
    <source>
        <dbReference type="Google" id="ProtNLM"/>
    </source>
</evidence>
<evidence type="ECO:0000313" key="2">
    <source>
        <dbReference type="EMBL" id="EKE26853.1"/>
    </source>
</evidence>
<feature type="transmembrane region" description="Helical" evidence="1">
    <location>
        <begin position="193"/>
        <end position="209"/>
    </location>
</feature>
<feature type="transmembrane region" description="Helical" evidence="1">
    <location>
        <begin position="116"/>
        <end position="133"/>
    </location>
</feature>
<dbReference type="AlphaFoldDB" id="K2FV68"/>
<feature type="transmembrane region" description="Helical" evidence="1">
    <location>
        <begin position="69"/>
        <end position="86"/>
    </location>
</feature>
<feature type="transmembrane region" description="Helical" evidence="1">
    <location>
        <begin position="319"/>
        <end position="337"/>
    </location>
</feature>
<feature type="transmembrane region" description="Helical" evidence="1">
    <location>
        <begin position="221"/>
        <end position="240"/>
    </location>
</feature>
<feature type="transmembrane region" description="Helical" evidence="1">
    <location>
        <begin position="6"/>
        <end position="38"/>
    </location>
</feature>
<evidence type="ECO:0000256" key="1">
    <source>
        <dbReference type="SAM" id="Phobius"/>
    </source>
</evidence>
<feature type="transmembrane region" description="Helical" evidence="1">
    <location>
        <begin position="256"/>
        <end position="279"/>
    </location>
</feature>
<dbReference type="EMBL" id="AMFJ01000652">
    <property type="protein sequence ID" value="EKE26853.1"/>
    <property type="molecule type" value="Genomic_DNA"/>
</dbReference>
<organism evidence="2">
    <name type="scientific">uncultured bacterium</name>
    <name type="common">gcode 4</name>
    <dbReference type="NCBI Taxonomy" id="1234023"/>
    <lineage>
        <taxon>Bacteria</taxon>
        <taxon>environmental samples</taxon>
    </lineage>
</organism>
<proteinExistence type="predicted"/>